<comment type="cofactor">
    <cofactor evidence="1">
        <name>a divalent metal cation</name>
        <dbReference type="ChEBI" id="CHEBI:60240"/>
    </cofactor>
</comment>
<accession>A0A834YYT6</accession>
<dbReference type="OrthoDB" id="1912480at2759"/>
<proteinExistence type="predicted"/>
<dbReference type="GO" id="GO:0016104">
    <property type="term" value="P:triterpenoid biosynthetic process"/>
    <property type="evidence" value="ECO:0007669"/>
    <property type="project" value="InterPro"/>
</dbReference>
<dbReference type="SUPFAM" id="SSF48239">
    <property type="entry name" value="Terpenoid cyclases/Protein prenyltransferases"/>
    <property type="match status" value="1"/>
</dbReference>
<feature type="domain" description="Squalene cyclase N-terminal" evidence="3">
    <location>
        <begin position="560"/>
        <end position="642"/>
    </location>
</feature>
<evidence type="ECO:0000256" key="1">
    <source>
        <dbReference type="ARBA" id="ARBA00001968"/>
    </source>
</evidence>
<dbReference type="Gene3D" id="1.25.40.10">
    <property type="entry name" value="Tetratricopeptide repeat domain"/>
    <property type="match status" value="1"/>
</dbReference>
<feature type="domain" description="DDE Tnp4" evidence="4">
    <location>
        <begin position="241"/>
        <end position="384"/>
    </location>
</feature>
<dbReference type="GO" id="GO:0005811">
    <property type="term" value="C:lipid droplet"/>
    <property type="evidence" value="ECO:0007669"/>
    <property type="project" value="InterPro"/>
</dbReference>
<evidence type="ECO:0000259" key="4">
    <source>
        <dbReference type="Pfam" id="PF13359"/>
    </source>
</evidence>
<dbReference type="InterPro" id="IPR008930">
    <property type="entry name" value="Terpenoid_cyclase/PrenylTrfase"/>
</dbReference>
<dbReference type="InterPro" id="IPR011990">
    <property type="entry name" value="TPR-like_helical_dom_sf"/>
</dbReference>
<dbReference type="Pfam" id="PF13249">
    <property type="entry name" value="SQHop_cyclase_N"/>
    <property type="match status" value="1"/>
</dbReference>
<dbReference type="EMBL" id="JABCRI010000014">
    <property type="protein sequence ID" value="KAF8393862.1"/>
    <property type="molecule type" value="Genomic_DNA"/>
</dbReference>
<dbReference type="InterPro" id="IPR027806">
    <property type="entry name" value="HARBI1_dom"/>
</dbReference>
<keyword evidence="2" id="KW-0479">Metal-binding</keyword>
<evidence type="ECO:0000256" key="2">
    <source>
        <dbReference type="ARBA" id="ARBA00022723"/>
    </source>
</evidence>
<dbReference type="AlphaFoldDB" id="A0A834YYT6"/>
<name>A0A834YYT6_TETSI</name>
<evidence type="ECO:0000313" key="5">
    <source>
        <dbReference type="EMBL" id="KAF8393862.1"/>
    </source>
</evidence>
<dbReference type="GO" id="GO:0046872">
    <property type="term" value="F:metal ion binding"/>
    <property type="evidence" value="ECO:0007669"/>
    <property type="project" value="UniProtKB-KW"/>
</dbReference>
<organism evidence="5 6">
    <name type="scientific">Tetracentron sinense</name>
    <name type="common">Spur-leaf</name>
    <dbReference type="NCBI Taxonomy" id="13715"/>
    <lineage>
        <taxon>Eukaryota</taxon>
        <taxon>Viridiplantae</taxon>
        <taxon>Streptophyta</taxon>
        <taxon>Embryophyta</taxon>
        <taxon>Tracheophyta</taxon>
        <taxon>Spermatophyta</taxon>
        <taxon>Magnoliopsida</taxon>
        <taxon>Trochodendrales</taxon>
        <taxon>Trochodendraceae</taxon>
        <taxon>Tetracentron</taxon>
    </lineage>
</organism>
<dbReference type="Gene3D" id="1.50.10.20">
    <property type="match status" value="1"/>
</dbReference>
<dbReference type="InterPro" id="IPR018333">
    <property type="entry name" value="Squalene_cyclase"/>
</dbReference>
<gene>
    <name evidence="5" type="ORF">HHK36_020060</name>
</gene>
<protein>
    <submittedName>
        <fullName evidence="5">Uncharacterized protein</fullName>
    </submittedName>
</protein>
<dbReference type="Pfam" id="PF13359">
    <property type="entry name" value="DDE_Tnp_4"/>
    <property type="match status" value="1"/>
</dbReference>
<evidence type="ECO:0000313" key="6">
    <source>
        <dbReference type="Proteomes" id="UP000655225"/>
    </source>
</evidence>
<keyword evidence="6" id="KW-1185">Reference proteome</keyword>
<dbReference type="GO" id="GO:0016866">
    <property type="term" value="F:intramolecular transferase activity"/>
    <property type="evidence" value="ECO:0007669"/>
    <property type="project" value="InterPro"/>
</dbReference>
<dbReference type="PANTHER" id="PTHR11764:SF19">
    <property type="entry name" value="TERPENE CYCLASE_MUTASE FAMILY MEMBER"/>
    <property type="match status" value="1"/>
</dbReference>
<evidence type="ECO:0000259" key="3">
    <source>
        <dbReference type="Pfam" id="PF13249"/>
    </source>
</evidence>
<sequence>MAGGRGKSGKKRKKKLENRQHLSPLISLIASATTAAHSFLTQNDLHLHPSQTLTLESKISSIALSLTKLHSLLQTLNPTKSLKTLTPPLPLSSSASPSPCWFQRFLSAASDDSDPRWIESFRMSKRSFKLLLQTLTPSLPNSLSYFPPVYRLGAALFRLAHAASFKSVGRRFGVDSRAACRAFYEVCKAVNDRLGHLFEFPSDLRRIVEGFGWLSLPNCCGVLGFCRFPIDGGGLGKDGAVIVQGLVDSEGRFLDISAGWPSSLKPDMILRQTKLFLRVVESKELLNGPSFKLGDGNLVPQYILGDSCCPLLRWLLTPFPGSCEDKCFNSVARAFNSGHSRGMGLVSKAFGRVRARWQLLSMRWKEECIEFFPFVIVTGCLLHNFLIKCSDMMPEEEYLAEQRLPTFEGKGNESGERLRNLLGLHLSKVWGRSPVNLILQFDEETEFHKISVSLGLPRLSLRIGRLLLQSLGSGILPTLSGQGFLTEGDISKCLEEMSEWILDKIADFGIFGVFHMRVMRGSVSFILFFGISEGLNSHLWGIPPQVLVLYITGGLNAVLSPEHQKEIKRYIYNHQNEDGGWGLHVEGQSTMFGSALSYIALRLLGEKTEDGEDMAVARGRKWILDHGGATAIPSWGKMWLTAMFAGDTALPCSTALHYSPTTLSVIGLDWPVHIQELYRLFDKMPDRSIVSWTAMLSGYRYLVEALEVFLAMRRSGVKANQFTYGCVLRACTNLLGLEMGKQIQGVL</sequence>
<reference evidence="5 6" key="1">
    <citation type="submission" date="2020-04" db="EMBL/GenBank/DDBJ databases">
        <title>Plant Genome Project.</title>
        <authorList>
            <person name="Zhang R.-G."/>
        </authorList>
    </citation>
    <scope>NUCLEOTIDE SEQUENCE [LARGE SCALE GENOMIC DNA]</scope>
    <source>
        <strain evidence="5">YNK0</strain>
        <tissue evidence="5">Leaf</tissue>
    </source>
</reference>
<comment type="caution">
    <text evidence="5">The sequence shown here is derived from an EMBL/GenBank/DDBJ whole genome shotgun (WGS) entry which is preliminary data.</text>
</comment>
<dbReference type="Proteomes" id="UP000655225">
    <property type="component" value="Unassembled WGS sequence"/>
</dbReference>
<dbReference type="InterPro" id="IPR032697">
    <property type="entry name" value="SQ_cyclase_N"/>
</dbReference>
<dbReference type="PANTHER" id="PTHR11764">
    <property type="entry name" value="TERPENE CYCLASE/MUTASE FAMILY MEMBER"/>
    <property type="match status" value="1"/>
</dbReference>